<keyword evidence="1" id="KW-0175">Coiled coil</keyword>
<feature type="compositionally biased region" description="Low complexity" evidence="2">
    <location>
        <begin position="1617"/>
        <end position="1631"/>
    </location>
</feature>
<gene>
    <name evidence="3" type="primary">LOC112264199</name>
</gene>
<feature type="compositionally biased region" description="Basic and acidic residues" evidence="2">
    <location>
        <begin position="1466"/>
        <end position="1487"/>
    </location>
</feature>
<dbReference type="Proteomes" id="UP000694402">
    <property type="component" value="Unassembled WGS sequence"/>
</dbReference>
<feature type="compositionally biased region" description="Polar residues" evidence="2">
    <location>
        <begin position="250"/>
        <end position="261"/>
    </location>
</feature>
<feature type="compositionally biased region" description="Basic and acidic residues" evidence="2">
    <location>
        <begin position="326"/>
        <end position="339"/>
    </location>
</feature>
<feature type="region of interest" description="Disordered" evidence="2">
    <location>
        <begin position="1617"/>
        <end position="1643"/>
    </location>
</feature>
<evidence type="ECO:0000313" key="3">
    <source>
        <dbReference type="Ensembl" id="ENSOTSP00005140238.1"/>
    </source>
</evidence>
<feature type="coiled-coil region" evidence="1">
    <location>
        <begin position="648"/>
        <end position="738"/>
    </location>
</feature>
<evidence type="ECO:0000313" key="4">
    <source>
        <dbReference type="Proteomes" id="UP000694402"/>
    </source>
</evidence>
<feature type="compositionally biased region" description="Polar residues" evidence="2">
    <location>
        <begin position="1405"/>
        <end position="1424"/>
    </location>
</feature>
<feature type="region of interest" description="Disordered" evidence="2">
    <location>
        <begin position="244"/>
        <end position="272"/>
    </location>
</feature>
<accession>A0AAZ3RGW5</accession>
<dbReference type="InterPro" id="IPR037391">
    <property type="entry name" value="PMF1-bd"/>
</dbReference>
<feature type="region of interest" description="Disordered" evidence="2">
    <location>
        <begin position="941"/>
        <end position="963"/>
    </location>
</feature>
<name>A0AAZ3RGW5_ONCTS</name>
<feature type="coiled-coil region" evidence="1">
    <location>
        <begin position="1145"/>
        <end position="1193"/>
    </location>
</feature>
<feature type="compositionally biased region" description="Basic and acidic residues" evidence="2">
    <location>
        <begin position="941"/>
        <end position="962"/>
    </location>
</feature>
<dbReference type="RefSeq" id="XP_042186871.1">
    <property type="nucleotide sequence ID" value="XM_042330937.1"/>
</dbReference>
<feature type="compositionally biased region" description="Basic and acidic residues" evidence="2">
    <location>
        <begin position="1632"/>
        <end position="1643"/>
    </location>
</feature>
<keyword evidence="4" id="KW-1185">Reference proteome</keyword>
<organism evidence="3 4">
    <name type="scientific">Oncorhynchus tshawytscha</name>
    <name type="common">Chinook salmon</name>
    <name type="synonym">Salmo tshawytscha</name>
    <dbReference type="NCBI Taxonomy" id="74940"/>
    <lineage>
        <taxon>Eukaryota</taxon>
        <taxon>Metazoa</taxon>
        <taxon>Chordata</taxon>
        <taxon>Craniata</taxon>
        <taxon>Vertebrata</taxon>
        <taxon>Euteleostomi</taxon>
        <taxon>Actinopterygii</taxon>
        <taxon>Neopterygii</taxon>
        <taxon>Teleostei</taxon>
        <taxon>Protacanthopterygii</taxon>
        <taxon>Salmoniformes</taxon>
        <taxon>Salmonidae</taxon>
        <taxon>Salmoninae</taxon>
        <taxon>Oncorhynchus</taxon>
    </lineage>
</organism>
<feature type="coiled-coil region" evidence="1">
    <location>
        <begin position="406"/>
        <end position="573"/>
    </location>
</feature>
<dbReference type="GO" id="GO:0007283">
    <property type="term" value="P:spermatogenesis"/>
    <property type="evidence" value="ECO:0007669"/>
    <property type="project" value="TreeGrafter"/>
</dbReference>
<reference evidence="3" key="3">
    <citation type="submission" date="2025-09" db="UniProtKB">
        <authorList>
            <consortium name="Ensembl"/>
        </authorList>
    </citation>
    <scope>IDENTIFICATION</scope>
</reference>
<reference evidence="4" key="1">
    <citation type="journal article" date="2018" name="PLoS ONE">
        <title>Chinook salmon (Oncorhynchus tshawytscha) genome and transcriptome.</title>
        <authorList>
            <person name="Christensen K.A."/>
            <person name="Leong J.S."/>
            <person name="Sakhrani D."/>
            <person name="Biagi C.A."/>
            <person name="Minkley D.R."/>
            <person name="Withler R.E."/>
            <person name="Rondeau E.B."/>
            <person name="Koop B.F."/>
            <person name="Devlin R.H."/>
        </authorList>
    </citation>
    <scope>NUCLEOTIDE SEQUENCE [LARGE SCALE GENOMIC DNA]</scope>
</reference>
<sequence length="1990" mass="227782">MISSRSATDYRSGLGDHGYSRETQRPAEIQKLLVEFRTLYHERLRRIDQSDDSREEALQSKVGVLQSFVRDLSEQNEVLIQALEAEEAEGRAVEGRTASLHKELERRLSLALCPMPVDLAGTTATFFRTPGEMADHYRDAQTHLSTQDAILQQLKEACLSQQEAQVKVEEREAQVQELQDTITELHQEMTRKDQDKLTQLQELHQLESRVKQLTDQVRSSEETIGQLRQEVAVRVGISSATLCGGVSTAGKGSTTDPTGSSPVPHLTEQRGRELLKTELSCRDATIQRLRRDVLLSHQARDSQSAQLDVHGQRISQLQTELQESHLELQRGHSRREQQQRDLQTQTQQAEELHTQLAEVKGRLVQVEGENEALMGYKREQGAEVERLAVVVCSLQSSARDREGTESVQAERRCVDLEGELTETRAQLTECQDRLQEARRRAEEQTQKFQAKVSSLKSQHGCVSQQLQDRSAEVQRLQRSLAELHGREMEWERETSALQGQLGHAREELHSAILRRQAQQQKEELFGELQREVDRLKNERQEMGKKLCGSEEELKRLRDEQHQLKDKVRESDVQAVWLQSQADVVGRELWEKSAQRDRELWEWRDRYHAASEGLRLREAGLEEVQRARDTALRGLRLQEEKTHSLGAQMQELQHSLDGLQGRLAQKEEMVVALRVKLQDHEEDARVLRQQLLSSQDALQQVAAELRSCKREREKQDSQCVETEERLAEIRVDLVQLQQQYTTCYAQLVQEEAGMGRLREELREVGEQRDRLAFQVTENQDLSHDLDLLNEKHKAAQHEVTNRDETVLRLTTELSTAQEHLKSAQDELSVQAQQEQALGEEVQRLQKEVSCLKGSLSQREEDMEAQLQTTGQLQQERDSLLTQRDNQQGAVCVLRGELQRWQAEARAQQESREEEVLGLRAELQETQGRLQQCRATMKHLRSDLEHAQRQTRQAEEEASDRENRLWGQEAELSRLRAVLQEAESRAADTETRLQPLTQSLELYRVKYQACLTKISQQDSTLQAQDEDLKEARAQVVERDEHVLRLCAQALVLQGELKAHCAQLESGDDALSALSQHLRDTQRDLESSRKHSQECEMVISTMRDSTAALRRQVEEQEESVVKSQADFSVYRASHIHSDSDYDSQLYRIQELQQAFSQTVEQCAQASQDLSVCQSEVRQLREEVSRLTQLKDSTVAEVLRLQEAGRQLQAETMMEGQRRLEEVGAQEQRAARLEQDLQAAHTQCAKRQQAVQKRDNLLRRSEADLLEARETLRSRAVEVERQAAAVRGLEADVQRARREGQQREAECGSLRTQLMTLREELKEAQGRCRDTAQELARQEEKVLLVEGGQHRAQEHLAERVAEVVRAEQAQRKLQAELRTLKERLHTTEHELQGYRTLVESLKKEAGESRQAQLSAQQEANTHQQGTQQLEAELTTTKDTLRTLQQQLQEQADASRALRAELSQEQNRQQELQERNQGAREREAQLESERNQLRTSMEAAHSQLRERERTVGYLQERVVELQSTTQRLQEEQTACQAQLQQCRRELESREGHSHEMSVLQETVSRLRECVEEAQASSRQGTRDTAAAQHSLRELRLELASTQASHRESMELLAEQSGEAAGLRSELSRLQQRSSQLSEERGGQEERTRQLAAELHRLRTASRQSLDETRSCEDRLAELSAQLGRSQRWGQEQLVALEIREDEVVLMKVEMASFKENYHAKVAQVDALHSQLHSMEHKYSTAANEVEVLRQSLGNARSDSSLLHRESELVVTNVNQWVKEQKQGNEKLNFKIKDQSKKIIHLTAEKDHLQECVEGLQEEMKRLKAELDESRIEAERFRASPASVSDQHQRSALARLPVQLLHTDGETLPAPHQEESSRETQQFRELSQFQSRDKLAAGDLFSSVPICSDCERNLERSGRQPVEEEGSGCQSASALAPDAACVCLAGRGATFAAEVARRVALRALERRPLPCGHHRWSRPRSLSWDGPRPTHLREGH</sequence>
<feature type="region of interest" description="Disordered" evidence="2">
    <location>
        <begin position="1399"/>
        <end position="1424"/>
    </location>
</feature>
<protein>
    <submittedName>
        <fullName evidence="3">Uncharacterized protein</fullName>
    </submittedName>
</protein>
<dbReference type="PANTHER" id="PTHR18881:SF2">
    <property type="entry name" value="POLYAMINE-MODULATED FACTOR 1-BINDING PROTEIN 1"/>
    <property type="match status" value="1"/>
</dbReference>
<feature type="coiled-coil region" evidence="1">
    <location>
        <begin position="159"/>
        <end position="230"/>
    </location>
</feature>
<evidence type="ECO:0000256" key="1">
    <source>
        <dbReference type="SAM" id="Coils"/>
    </source>
</evidence>
<feature type="region of interest" description="Disordered" evidence="2">
    <location>
        <begin position="326"/>
        <end position="351"/>
    </location>
</feature>
<evidence type="ECO:0000256" key="2">
    <source>
        <dbReference type="SAM" id="MobiDB-lite"/>
    </source>
</evidence>
<feature type="region of interest" description="Disordered" evidence="2">
    <location>
        <begin position="1450"/>
        <end position="1489"/>
    </location>
</feature>
<dbReference type="KEGG" id="otw:112264199"/>
<feature type="region of interest" description="Disordered" evidence="2">
    <location>
        <begin position="1968"/>
        <end position="1990"/>
    </location>
</feature>
<dbReference type="GeneID" id="112264199"/>
<feature type="compositionally biased region" description="Low complexity" evidence="2">
    <location>
        <begin position="1456"/>
        <end position="1465"/>
    </location>
</feature>
<feature type="coiled-coil region" evidence="1">
    <location>
        <begin position="1793"/>
        <end position="1834"/>
    </location>
</feature>
<feature type="region of interest" description="Disordered" evidence="2">
    <location>
        <begin position="1"/>
        <end position="22"/>
    </location>
</feature>
<dbReference type="PANTHER" id="PTHR18881">
    <property type="entry name" value="POLYAMINE-MODULATED FACTOR 1-BINDING PROTEIN 1-RELATED"/>
    <property type="match status" value="1"/>
</dbReference>
<reference evidence="3" key="2">
    <citation type="submission" date="2025-08" db="UniProtKB">
        <authorList>
            <consortium name="Ensembl"/>
        </authorList>
    </citation>
    <scope>IDENTIFICATION</scope>
</reference>
<dbReference type="Ensembl" id="ENSOTST00005126877.1">
    <property type="protein sequence ID" value="ENSOTSP00005140238.1"/>
    <property type="gene ID" value="ENSOTSG00005073763.1"/>
</dbReference>
<dbReference type="GeneTree" id="ENSGT00390000012700"/>
<feature type="coiled-coil region" evidence="1">
    <location>
        <begin position="777"/>
        <end position="860"/>
    </location>
</feature>
<proteinExistence type="predicted"/>